<organism evidence="1 2">
    <name type="scientific">Olivibacter oleidegradans</name>
    <dbReference type="NCBI Taxonomy" id="760123"/>
    <lineage>
        <taxon>Bacteria</taxon>
        <taxon>Pseudomonadati</taxon>
        <taxon>Bacteroidota</taxon>
        <taxon>Sphingobacteriia</taxon>
        <taxon>Sphingobacteriales</taxon>
        <taxon>Sphingobacteriaceae</taxon>
        <taxon>Olivibacter</taxon>
    </lineage>
</organism>
<sequence>MIVTYTDRGFEIVLQRHHGRLAAAILNQLKWLEADPFKLDVLFATGIHDDTYNEFEVEGIINRFKGPKDFKMESFNLQRCEALLKKGLTRSLYVALLLSFHIQFLYATESDESAQYCKSLQSLQHKWMAELGIDRDTVQAHYAILQWCDALSLILCQDQIPPEGRKLEVSQGPEARSYYVFDKSGSILSVDPWPFTDNEFELTLEYRILPRLEYQNDAVFKESLWESTVHFRKINFAKI</sequence>
<dbReference type="EMBL" id="JBHLWO010000002">
    <property type="protein sequence ID" value="MFC0320848.1"/>
    <property type="molecule type" value="Genomic_DNA"/>
</dbReference>
<proteinExistence type="predicted"/>
<gene>
    <name evidence="1" type="ORF">ACFFI0_21160</name>
</gene>
<evidence type="ECO:0000313" key="1">
    <source>
        <dbReference type="EMBL" id="MFC0320848.1"/>
    </source>
</evidence>
<dbReference type="InterPro" id="IPR024992">
    <property type="entry name" value="DUF3891"/>
</dbReference>
<dbReference type="Proteomes" id="UP001589774">
    <property type="component" value="Unassembled WGS sequence"/>
</dbReference>
<reference evidence="1 2" key="1">
    <citation type="submission" date="2024-09" db="EMBL/GenBank/DDBJ databases">
        <authorList>
            <person name="Sun Q."/>
            <person name="Mori K."/>
        </authorList>
    </citation>
    <scope>NUCLEOTIDE SEQUENCE [LARGE SCALE GENOMIC DNA]</scope>
    <source>
        <strain evidence="1 2">CCM 7765</strain>
    </source>
</reference>
<keyword evidence="2" id="KW-1185">Reference proteome</keyword>
<name>A0ABV6HSG2_9SPHI</name>
<evidence type="ECO:0000313" key="2">
    <source>
        <dbReference type="Proteomes" id="UP001589774"/>
    </source>
</evidence>
<comment type="caution">
    <text evidence="1">The sequence shown here is derived from an EMBL/GenBank/DDBJ whole genome shotgun (WGS) entry which is preliminary data.</text>
</comment>
<accession>A0ABV6HSG2</accession>
<dbReference type="RefSeq" id="WP_130856555.1">
    <property type="nucleotide sequence ID" value="NZ_JBHLWO010000002.1"/>
</dbReference>
<dbReference type="Pfam" id="PF13030">
    <property type="entry name" value="DUF3891"/>
    <property type="match status" value="1"/>
</dbReference>
<protein>
    <submittedName>
        <fullName evidence="1">DUF3891 family protein</fullName>
    </submittedName>
</protein>